<protein>
    <submittedName>
        <fullName evidence="5 6">VWFA and cache domain-containing protein 1</fullName>
    </submittedName>
</protein>
<dbReference type="RefSeq" id="XP_015599863.1">
    <property type="nucleotide sequence ID" value="XM_015744377.2"/>
</dbReference>
<gene>
    <name evidence="5 6 7 8" type="primary">LOC107269929</name>
</gene>
<evidence type="ECO:0000313" key="4">
    <source>
        <dbReference type="Proteomes" id="UP000694920"/>
    </source>
</evidence>
<evidence type="ECO:0000256" key="2">
    <source>
        <dbReference type="SAM" id="Phobius"/>
    </source>
</evidence>
<feature type="region of interest" description="Disordered" evidence="1">
    <location>
        <begin position="1086"/>
        <end position="1113"/>
    </location>
</feature>
<evidence type="ECO:0000313" key="6">
    <source>
        <dbReference type="RefSeq" id="XP_015599864.1"/>
    </source>
</evidence>
<dbReference type="RefSeq" id="XP_024942929.1">
    <property type="nucleotide sequence ID" value="XM_025087161.1"/>
</dbReference>
<feature type="chain" id="PRO_5044708661" evidence="3">
    <location>
        <begin position="22"/>
        <end position="1167"/>
    </location>
</feature>
<dbReference type="Gene3D" id="3.30.450.20">
    <property type="entry name" value="PAS domain"/>
    <property type="match status" value="1"/>
</dbReference>
<name>A0AAJ7C1Y9_CEPCN</name>
<accession>A0AAJ7C1Y9</accession>
<evidence type="ECO:0000256" key="3">
    <source>
        <dbReference type="SAM" id="SignalP"/>
    </source>
</evidence>
<dbReference type="PANTHER" id="PTHR10166">
    <property type="entry name" value="VOLTAGE-DEPENDENT CALCIUM CHANNEL SUBUNIT ALPHA-2/DELTA-RELATED"/>
    <property type="match status" value="1"/>
</dbReference>
<dbReference type="InterPro" id="IPR051173">
    <property type="entry name" value="Ca_channel_alpha-2/delta"/>
</dbReference>
<dbReference type="FunFam" id="3.30.450.20:FF:000024">
    <property type="entry name" value="VWFA and cache domain-containing protein 1"/>
    <property type="match status" value="1"/>
</dbReference>
<evidence type="ECO:0000313" key="8">
    <source>
        <dbReference type="RefSeq" id="XP_024942929.1"/>
    </source>
</evidence>
<keyword evidence="2" id="KW-0812">Transmembrane</keyword>
<keyword evidence="3" id="KW-0732">Signal</keyword>
<feature type="transmembrane region" description="Helical" evidence="2">
    <location>
        <begin position="1006"/>
        <end position="1027"/>
    </location>
</feature>
<evidence type="ECO:0000313" key="5">
    <source>
        <dbReference type="RefSeq" id="XP_015599863.1"/>
    </source>
</evidence>
<dbReference type="PANTHER" id="PTHR10166:SF66">
    <property type="entry name" value="VWFA AND CACHE DOMAIN-CONTAINING PROTEIN CG16868"/>
    <property type="match status" value="1"/>
</dbReference>
<dbReference type="GO" id="GO:0005891">
    <property type="term" value="C:voltage-gated calcium channel complex"/>
    <property type="evidence" value="ECO:0007669"/>
    <property type="project" value="TreeGrafter"/>
</dbReference>
<dbReference type="Proteomes" id="UP000694920">
    <property type="component" value="Unplaced"/>
</dbReference>
<dbReference type="GeneID" id="107269929"/>
<proteinExistence type="predicted"/>
<dbReference type="KEGG" id="ccin:107269929"/>
<keyword evidence="2" id="KW-0472">Membrane</keyword>
<evidence type="ECO:0000256" key="1">
    <source>
        <dbReference type="SAM" id="MobiDB-lite"/>
    </source>
</evidence>
<keyword evidence="2" id="KW-1133">Transmembrane helix</keyword>
<dbReference type="RefSeq" id="XP_015599864.1">
    <property type="nucleotide sequence ID" value="XM_015744378.2"/>
</dbReference>
<feature type="signal peptide" evidence="3">
    <location>
        <begin position="1"/>
        <end position="21"/>
    </location>
</feature>
<organism evidence="4 6">
    <name type="scientific">Cephus cinctus</name>
    <name type="common">Wheat stem sawfly</name>
    <dbReference type="NCBI Taxonomy" id="211228"/>
    <lineage>
        <taxon>Eukaryota</taxon>
        <taxon>Metazoa</taxon>
        <taxon>Ecdysozoa</taxon>
        <taxon>Arthropoda</taxon>
        <taxon>Hexapoda</taxon>
        <taxon>Insecta</taxon>
        <taxon>Pterygota</taxon>
        <taxon>Neoptera</taxon>
        <taxon>Endopterygota</taxon>
        <taxon>Hymenoptera</taxon>
        <taxon>Cephoidea</taxon>
        <taxon>Cephidae</taxon>
        <taxon>Cephus</taxon>
    </lineage>
</organism>
<sequence length="1167" mass="130659">MAVNGILYFILAYSMLIYVEANDEQDSTIKCQFGKPLRNQIEAEPLDGTCLREIVVEFSRALSSISDEELGVTAFQGMLDKLQYVNVSTGLEEKLGILVDKLNAKLKSYVDLIRRSNDVIQPILLRKQNDIIYPSQNIRLELTQNRVTDICSQIVAALATNLRGQEWKYLHVLPVNQPGTMCGPPSLAHNIGPLLLSRCSSKNVILLLEHGIFMSEGDLALAQITAKTVVDMLSETDHVSVVGLVGHGSIHCKEGLLRATDINKLQLARHIESITRTESNETLSIDFKRLMKNITGEIVVIHLTNTLNSTSNVKNIINTMFSDKLITHLRTILILSDMKPHSRMKEIYKNDNIITLPTQNVLGYEIARLFSGLKCINEQRKDYYLSDPYFEPYSKTMTLSVGQITNVALLSLDVKLRDFLEDITYFHAGSNAYGILFDKKEIVWMHKNFPRMETMMEQPLKVYLRNIENIEPGMIQKMMNEFKGSINVKTNLGIVKRFTWKHLSYDDIIVCIVSENYKNLLVTRSIPPLPPNILHHRLDLMSQSIVNKDILCTYQNRIATLSTGVVYLAPWCFQSPMEQLKLLETGSAVTVQSYMAYIKDSTRLLANPGLHPSVRPDVATLSLILNHFKQRHMDSVLNKFIVRRYVVATGSGVLEVYPGMVLDSGLDPKRRAWYGKAMEHPGKLVLSTPYLDAGGAGYIVTLSHTVYKSQNSNVPHTSSDPILAVLSLDVTMGYISRLLSEMYPFCDNSNVKCFLMDDKGYLISHPSLLDPTSKVEQQHLTHKELLVATDILDHKYFVKKKLCASYLDGTTQRYYQFNTSLEEVLTNIIHGEHCVKYQIAAVPGTNMFLGVVNVTCNILRAFCPCSTMDRSCLNCQRMEQTECECPCECALYSAGCTQYNISGLEPCPAPYEQGVSLQTPWAQSVSLKSCPSFNCKAYETMQECLGVVGCQWCFIDSDGESLLQTPFCSDMSLCFKGIFGSLIPYGDGTYNSHSTDEIMSREWPSVGPVAGGILAFVLVLGITLFCYRLRTVQSGLEHQCLHVHTAPDTLRMSHLDGDAEPMELDQTKGNLDSLLRDAVAPISPYRVSTNYRRPPGGDSDHGYSTMTPHDDSEQQPFAEPLLIVGGSTEPDLVRQIVTPPSPTTHLGSPHHVLAPVTVHRNMETNYC</sequence>
<reference evidence="5 6" key="1">
    <citation type="submission" date="2025-04" db="UniProtKB">
        <authorList>
            <consortium name="RefSeq"/>
        </authorList>
    </citation>
    <scope>IDENTIFICATION</scope>
</reference>
<dbReference type="AlphaFoldDB" id="A0AAJ7C1Y9"/>
<dbReference type="GO" id="GO:0005245">
    <property type="term" value="F:voltage-gated calcium channel activity"/>
    <property type="evidence" value="ECO:0007669"/>
    <property type="project" value="TreeGrafter"/>
</dbReference>
<keyword evidence="4" id="KW-1185">Reference proteome</keyword>
<evidence type="ECO:0000313" key="7">
    <source>
        <dbReference type="RefSeq" id="XP_015599866.1"/>
    </source>
</evidence>
<dbReference type="RefSeq" id="XP_015599866.1">
    <property type="nucleotide sequence ID" value="XM_015744380.2"/>
</dbReference>